<keyword evidence="1" id="KW-0103">Bromodomain</keyword>
<dbReference type="Proteomes" id="UP000179807">
    <property type="component" value="Unassembled WGS sequence"/>
</dbReference>
<gene>
    <name evidence="3" type="ORF">TRFO_13672</name>
</gene>
<name>A0A1J4L1M5_9EUKA</name>
<reference evidence="3" key="1">
    <citation type="submission" date="2016-10" db="EMBL/GenBank/DDBJ databases">
        <authorList>
            <person name="Benchimol M."/>
            <person name="Almeida L.G."/>
            <person name="Vasconcelos A.T."/>
            <person name="Perreira-Neves A."/>
            <person name="Rosa I.A."/>
            <person name="Tasca T."/>
            <person name="Bogo M.R."/>
            <person name="de Souza W."/>
        </authorList>
    </citation>
    <scope>NUCLEOTIDE SEQUENCE [LARGE SCALE GENOMIC DNA]</scope>
    <source>
        <strain evidence="3">K</strain>
    </source>
</reference>
<dbReference type="GeneID" id="94832089"/>
<dbReference type="SUPFAM" id="SSF47370">
    <property type="entry name" value="Bromodomain"/>
    <property type="match status" value="1"/>
</dbReference>
<dbReference type="OrthoDB" id="21449at2759"/>
<dbReference type="InterPro" id="IPR036427">
    <property type="entry name" value="Bromodomain-like_sf"/>
</dbReference>
<dbReference type="RefSeq" id="XP_068368990.1">
    <property type="nucleotide sequence ID" value="XM_068497385.1"/>
</dbReference>
<proteinExistence type="predicted"/>
<evidence type="ECO:0000313" key="3">
    <source>
        <dbReference type="EMBL" id="OHT15854.1"/>
    </source>
</evidence>
<dbReference type="InterPro" id="IPR001487">
    <property type="entry name" value="Bromodomain"/>
</dbReference>
<dbReference type="Gene3D" id="1.20.920.10">
    <property type="entry name" value="Bromodomain-like"/>
    <property type="match status" value="1"/>
</dbReference>
<evidence type="ECO:0000256" key="1">
    <source>
        <dbReference type="ARBA" id="ARBA00023117"/>
    </source>
</evidence>
<feature type="domain" description="Bromo" evidence="2">
    <location>
        <begin position="1"/>
        <end position="106"/>
    </location>
</feature>
<dbReference type="AlphaFoldDB" id="A0A1J4L1M5"/>
<dbReference type="VEuPathDB" id="TrichDB:TRFO_13672"/>
<evidence type="ECO:0000259" key="2">
    <source>
        <dbReference type="SMART" id="SM00297"/>
    </source>
</evidence>
<protein>
    <submittedName>
        <fullName evidence="3">Bromodomain containing protein</fullName>
    </submittedName>
</protein>
<comment type="caution">
    <text evidence="3">The sequence shown here is derived from an EMBL/GenBank/DDBJ whole genome shotgun (WGS) entry which is preliminary data.</text>
</comment>
<sequence>MKFTKKILEQAIKAMEKLIKRPISSLFHEPLKGVNVEQSGITNRIGLKTILNRLKEGFYHDTYLWLCDVETVFHNVELYYSDVSFEACMAREMRKLFNKERRFLMQYSSSLWTTNMHALRVKLVKYIHAAPSKLKSQIPQIAFAELPKPRQLKFTSHDIQCFQLASEMIENDTENEGLVRVINQSQPDAFQNVTPVSLNIGQLSDATLKSLKEYMSECLRKRNLSYPE</sequence>
<dbReference type="CDD" id="cd04369">
    <property type="entry name" value="Bromodomain"/>
    <property type="match status" value="1"/>
</dbReference>
<dbReference type="EMBL" id="MLAK01000176">
    <property type="protein sequence ID" value="OHT15854.1"/>
    <property type="molecule type" value="Genomic_DNA"/>
</dbReference>
<accession>A0A1J4L1M5</accession>
<evidence type="ECO:0000313" key="4">
    <source>
        <dbReference type="Proteomes" id="UP000179807"/>
    </source>
</evidence>
<organism evidence="3 4">
    <name type="scientific">Tritrichomonas foetus</name>
    <dbReference type="NCBI Taxonomy" id="1144522"/>
    <lineage>
        <taxon>Eukaryota</taxon>
        <taxon>Metamonada</taxon>
        <taxon>Parabasalia</taxon>
        <taxon>Tritrichomonadida</taxon>
        <taxon>Tritrichomonadidae</taxon>
        <taxon>Tritrichomonas</taxon>
    </lineage>
</organism>
<dbReference type="SMART" id="SM00297">
    <property type="entry name" value="BROMO"/>
    <property type="match status" value="1"/>
</dbReference>
<keyword evidence="4" id="KW-1185">Reference proteome</keyword>
<dbReference type="Pfam" id="PF00439">
    <property type="entry name" value="Bromodomain"/>
    <property type="match status" value="1"/>
</dbReference>